<accession>A0A1F5CAC6</accession>
<dbReference type="GO" id="GO:0006412">
    <property type="term" value="P:translation"/>
    <property type="evidence" value="ECO:0007669"/>
    <property type="project" value="UniProtKB-UniRule"/>
</dbReference>
<dbReference type="Proteomes" id="UP000177197">
    <property type="component" value="Unassembled WGS sequence"/>
</dbReference>
<evidence type="ECO:0000313" key="8">
    <source>
        <dbReference type="EMBL" id="OGD39795.1"/>
    </source>
</evidence>
<evidence type="ECO:0000256" key="2">
    <source>
        <dbReference type="ARBA" id="ARBA00022980"/>
    </source>
</evidence>
<evidence type="ECO:0000256" key="6">
    <source>
        <dbReference type="RuleBase" id="RU000568"/>
    </source>
</evidence>
<dbReference type="InterPro" id="IPR021137">
    <property type="entry name" value="Ribosomal_bL35-like"/>
</dbReference>
<proteinExistence type="inferred from homology"/>
<evidence type="ECO:0000256" key="4">
    <source>
        <dbReference type="ARBA" id="ARBA00071664"/>
    </source>
</evidence>
<dbReference type="Gene3D" id="4.10.410.60">
    <property type="match status" value="1"/>
</dbReference>
<comment type="caution">
    <text evidence="8">The sequence shown here is derived from an EMBL/GenBank/DDBJ whole genome shotgun (WGS) entry which is preliminary data.</text>
</comment>
<dbReference type="FunFam" id="4.10.410.60:FF:000001">
    <property type="entry name" value="50S ribosomal protein L35"/>
    <property type="match status" value="1"/>
</dbReference>
<organism evidence="8 9">
    <name type="scientific">Candidatus Azambacteria bacterium RIFCSPLOWO2_02_FULL_44_14</name>
    <dbReference type="NCBI Taxonomy" id="1797306"/>
    <lineage>
        <taxon>Bacteria</taxon>
        <taxon>Candidatus Azamiibacteriota</taxon>
    </lineage>
</organism>
<protein>
    <recommendedName>
        <fullName evidence="4 5">Large ribosomal subunit protein bL35</fullName>
    </recommendedName>
</protein>
<sequence>MMKLKTNKSISERIKITGSGKFLHRPVNQSHFNAKDSGKTGRAKHGNRSVEKADVKSFKQYLPYN</sequence>
<dbReference type="SUPFAM" id="SSF143034">
    <property type="entry name" value="L35p-like"/>
    <property type="match status" value="1"/>
</dbReference>
<dbReference type="HAMAP" id="MF_00514">
    <property type="entry name" value="Ribosomal_bL35"/>
    <property type="match status" value="1"/>
</dbReference>
<evidence type="ECO:0000256" key="1">
    <source>
        <dbReference type="ARBA" id="ARBA00006598"/>
    </source>
</evidence>
<name>A0A1F5CAC6_9BACT</name>
<keyword evidence="3 5" id="KW-0687">Ribonucleoprotein</keyword>
<evidence type="ECO:0000256" key="3">
    <source>
        <dbReference type="ARBA" id="ARBA00023274"/>
    </source>
</evidence>
<dbReference type="NCBIfam" id="TIGR00001">
    <property type="entry name" value="rpmI_bact"/>
    <property type="match status" value="1"/>
</dbReference>
<dbReference type="AlphaFoldDB" id="A0A1F5CAC6"/>
<dbReference type="InterPro" id="IPR001706">
    <property type="entry name" value="Ribosomal_bL35"/>
</dbReference>
<dbReference type="Pfam" id="PF01632">
    <property type="entry name" value="Ribosomal_L35p"/>
    <property type="match status" value="1"/>
</dbReference>
<dbReference type="GO" id="GO:1990904">
    <property type="term" value="C:ribonucleoprotein complex"/>
    <property type="evidence" value="ECO:0007669"/>
    <property type="project" value="UniProtKB-KW"/>
</dbReference>
<dbReference type="PRINTS" id="PR00064">
    <property type="entry name" value="RIBOSOMALL35"/>
</dbReference>
<dbReference type="InterPro" id="IPR037229">
    <property type="entry name" value="Ribosomal_bL35_sf"/>
</dbReference>
<gene>
    <name evidence="5" type="primary">rpmI</name>
    <name evidence="8" type="ORF">A3I30_02225</name>
</gene>
<dbReference type="GO" id="GO:0003735">
    <property type="term" value="F:structural constituent of ribosome"/>
    <property type="evidence" value="ECO:0007669"/>
    <property type="project" value="InterPro"/>
</dbReference>
<reference evidence="8 9" key="1">
    <citation type="journal article" date="2016" name="Nat. Commun.">
        <title>Thousands of microbial genomes shed light on interconnected biogeochemical processes in an aquifer system.</title>
        <authorList>
            <person name="Anantharaman K."/>
            <person name="Brown C.T."/>
            <person name="Hug L.A."/>
            <person name="Sharon I."/>
            <person name="Castelle C.J."/>
            <person name="Probst A.J."/>
            <person name="Thomas B.C."/>
            <person name="Singh A."/>
            <person name="Wilkins M.J."/>
            <person name="Karaoz U."/>
            <person name="Brodie E.L."/>
            <person name="Williams K.H."/>
            <person name="Hubbard S.S."/>
            <person name="Banfield J.F."/>
        </authorList>
    </citation>
    <scope>NUCLEOTIDE SEQUENCE [LARGE SCALE GENOMIC DNA]</scope>
</reference>
<dbReference type="EMBL" id="MEYV01000018">
    <property type="protein sequence ID" value="OGD39795.1"/>
    <property type="molecule type" value="Genomic_DNA"/>
</dbReference>
<evidence type="ECO:0000313" key="9">
    <source>
        <dbReference type="Proteomes" id="UP000177197"/>
    </source>
</evidence>
<evidence type="ECO:0000256" key="5">
    <source>
        <dbReference type="HAMAP-Rule" id="MF_00514"/>
    </source>
</evidence>
<comment type="similarity">
    <text evidence="1 5 6">Belongs to the bacterial ribosomal protein bL35 family.</text>
</comment>
<evidence type="ECO:0000256" key="7">
    <source>
        <dbReference type="SAM" id="MobiDB-lite"/>
    </source>
</evidence>
<dbReference type="GO" id="GO:0005840">
    <property type="term" value="C:ribosome"/>
    <property type="evidence" value="ECO:0007669"/>
    <property type="project" value="UniProtKB-KW"/>
</dbReference>
<feature type="region of interest" description="Disordered" evidence="7">
    <location>
        <begin position="16"/>
        <end position="54"/>
    </location>
</feature>
<keyword evidence="2 5" id="KW-0689">Ribosomal protein</keyword>